<dbReference type="KEGG" id="vg:22619681"/>
<dbReference type="GeneID" id="22619681"/>
<reference evidence="3 4" key="1">
    <citation type="journal article" date="2015" name="Virus Genes">
        <title>The genome sequence of Agrotis segetum nucleopolyhedrovirus B (AgseNPV-B) reveals a new baculovirus species within the Agrotis baculovirus complex.</title>
        <authorList>
            <person name="Wennmann J.T."/>
            <person name="Gueli Alletti G."/>
            <person name="Jehle J.A."/>
        </authorList>
    </citation>
    <scope>NUCLEOTIDE SEQUENCE [LARGE SCALE GENOMIC DNA]</scope>
    <source>
        <strain evidence="3">English</strain>
    </source>
</reference>
<organism evidence="3 4">
    <name type="scientific">Agrotis segetum nucleopolyhedrovirus B</name>
    <dbReference type="NCBI Taxonomy" id="1580580"/>
    <lineage>
        <taxon>Viruses</taxon>
        <taxon>Viruses incertae sedis</taxon>
        <taxon>Naldaviricetes</taxon>
        <taxon>Lefavirales</taxon>
        <taxon>Baculoviridae</taxon>
        <taxon>Alphabaculovirus</taxon>
        <taxon>Alphabaculovirus alteragsegetum</taxon>
    </lineage>
</organism>
<protein>
    <submittedName>
        <fullName evidence="3">Iap-2</fullName>
    </submittedName>
</protein>
<dbReference type="InterPro" id="IPR001370">
    <property type="entry name" value="BIR_rpt"/>
</dbReference>
<keyword evidence="1" id="KW-0863">Zinc-finger</keyword>
<evidence type="ECO:0000259" key="2">
    <source>
        <dbReference type="PROSITE" id="PS50089"/>
    </source>
</evidence>
<dbReference type="SUPFAM" id="SSF57924">
    <property type="entry name" value="Inhibitor of apoptosis (IAP) repeat"/>
    <property type="match status" value="2"/>
</dbReference>
<evidence type="ECO:0000313" key="3">
    <source>
        <dbReference type="EMBL" id="AIZ48648.1"/>
    </source>
</evidence>
<dbReference type="PROSITE" id="PS50143">
    <property type="entry name" value="BIR_REPEAT_2"/>
    <property type="match status" value="1"/>
</dbReference>
<sequence length="292" mass="34110">MLKRASLPASKREHSNDCWPYSKMMRASTKIMTSDLPPPAYFRDARARLATYESSCLTRDYVRDLAASGIYRDPLDGYKCAFCSLYLKKLNARHIKYHTFSTCPMATRRLFENEALRKESFRKFKTSRIHYRDEYEQLAKNGFYYYGKKVEIRCSSCHIVIVKLNKHDNAQHIHRRWSPECKFNMPSAPKWEDFDDDDGDNGGHNADVHFLYPKLPENDDTMVNFGPSTSTTTTTSISPRDDIMCKICFERERDTCFIPCRHVSTCSECAKRCKVCCICRQKITDRLEVFLQ</sequence>
<dbReference type="PANTHER" id="PTHR10044">
    <property type="entry name" value="INHIBITOR OF APOPTOSIS"/>
    <property type="match status" value="1"/>
</dbReference>
<dbReference type="SMART" id="SM00238">
    <property type="entry name" value="BIR"/>
    <property type="match status" value="1"/>
</dbReference>
<keyword evidence="1" id="KW-0479">Metal-binding</keyword>
<proteinExistence type="predicted"/>
<keyword evidence="1" id="KW-0862">Zinc</keyword>
<dbReference type="CDD" id="cd00022">
    <property type="entry name" value="BIR"/>
    <property type="match status" value="1"/>
</dbReference>
<dbReference type="Gene3D" id="3.30.40.10">
    <property type="entry name" value="Zinc/RING finger domain, C3HC4 (zinc finger)"/>
    <property type="match status" value="1"/>
</dbReference>
<evidence type="ECO:0000313" key="4">
    <source>
        <dbReference type="Proteomes" id="UP000202327"/>
    </source>
</evidence>
<dbReference type="EMBL" id="KM102981">
    <property type="protein sequence ID" value="AIZ48648.1"/>
    <property type="molecule type" value="Genomic_DNA"/>
</dbReference>
<dbReference type="PROSITE" id="PS50089">
    <property type="entry name" value="ZF_RING_2"/>
    <property type="match status" value="1"/>
</dbReference>
<dbReference type="InterPro" id="IPR001841">
    <property type="entry name" value="Znf_RING"/>
</dbReference>
<name>A0A0A7KRA2_9ABAC</name>
<evidence type="ECO:0000256" key="1">
    <source>
        <dbReference type="PROSITE-ProRule" id="PRU00175"/>
    </source>
</evidence>
<dbReference type="PANTHER" id="PTHR10044:SF139">
    <property type="entry name" value="DEATH-ASSOCIATED INHIBITOR OF APOPTOSIS 2"/>
    <property type="match status" value="1"/>
</dbReference>
<dbReference type="OrthoDB" id="9255at10239"/>
<dbReference type="InterPro" id="IPR013083">
    <property type="entry name" value="Znf_RING/FYVE/PHD"/>
</dbReference>
<dbReference type="Pfam" id="PF13920">
    <property type="entry name" value="zf-C3HC4_3"/>
    <property type="match status" value="1"/>
</dbReference>
<keyword evidence="4" id="KW-1185">Reference proteome</keyword>
<dbReference type="Proteomes" id="UP000202327">
    <property type="component" value="Segment"/>
</dbReference>
<dbReference type="RefSeq" id="YP_009112652.1">
    <property type="nucleotide sequence ID" value="NC_025960.1"/>
</dbReference>
<feature type="domain" description="RING-type" evidence="2">
    <location>
        <begin position="245"/>
        <end position="280"/>
    </location>
</feature>
<dbReference type="Gene3D" id="1.10.1170.10">
    <property type="entry name" value="Inhibitor Of Apoptosis Protein (2mihbC-IAP-1), Chain A"/>
    <property type="match status" value="1"/>
</dbReference>
<accession>A0A0A7KRA2</accession>
<dbReference type="GO" id="GO:0008270">
    <property type="term" value="F:zinc ion binding"/>
    <property type="evidence" value="ECO:0007669"/>
    <property type="project" value="UniProtKB-KW"/>
</dbReference>
<dbReference type="Pfam" id="PF00653">
    <property type="entry name" value="BIR"/>
    <property type="match status" value="1"/>
</dbReference>
<dbReference type="InterPro" id="IPR050784">
    <property type="entry name" value="IAP"/>
</dbReference>